<dbReference type="PANTHER" id="PTHR32502:SF3">
    <property type="entry name" value="D-GALACTOSAMINE-6-PHOSPHATE DEAMINASE AGAS-RELATED"/>
    <property type="match status" value="1"/>
</dbReference>
<proteinExistence type="inferred from homology"/>
<evidence type="ECO:0000256" key="1">
    <source>
        <dbReference type="ARBA" id="ARBA00007748"/>
    </source>
</evidence>
<accession>A0ABX0VIA4</accession>
<dbReference type="InterPro" id="IPR035466">
    <property type="entry name" value="GlmS/AgaS_SIS"/>
</dbReference>
<dbReference type="InterPro" id="IPR046348">
    <property type="entry name" value="SIS_dom_sf"/>
</dbReference>
<evidence type="ECO:0000256" key="3">
    <source>
        <dbReference type="ARBA" id="ARBA00022801"/>
    </source>
</evidence>
<comment type="similarity">
    <text evidence="1">Belongs to the SIS family. AgaS subfamily.</text>
</comment>
<keyword evidence="7" id="KW-1185">Reference proteome</keyword>
<dbReference type="InterPro" id="IPR050303">
    <property type="entry name" value="GatZ_KbaZ_carbometab"/>
</dbReference>
<dbReference type="SUPFAM" id="SSF53697">
    <property type="entry name" value="SIS domain"/>
    <property type="match status" value="1"/>
</dbReference>
<gene>
    <name evidence="6" type="ORF">E2L00_04480</name>
</gene>
<evidence type="ECO:0000256" key="4">
    <source>
        <dbReference type="ARBA" id="ARBA00029292"/>
    </source>
</evidence>
<evidence type="ECO:0000313" key="7">
    <source>
        <dbReference type="Proteomes" id="UP000697927"/>
    </source>
</evidence>
<evidence type="ECO:0000313" key="6">
    <source>
        <dbReference type="EMBL" id="NIY46797.1"/>
    </source>
</evidence>
<keyword evidence="2" id="KW-0677">Repeat</keyword>
<dbReference type="Gene3D" id="3.40.50.10490">
    <property type="entry name" value="Glucose-6-phosphate isomerase like protein, domain 1"/>
    <property type="match status" value="2"/>
</dbReference>
<dbReference type="InterPro" id="IPR014180">
    <property type="entry name" value="Sugar_isomerase_AgaS"/>
</dbReference>
<dbReference type="Proteomes" id="UP000697927">
    <property type="component" value="Unassembled WGS sequence"/>
</dbReference>
<evidence type="ECO:0000256" key="2">
    <source>
        <dbReference type="ARBA" id="ARBA00022737"/>
    </source>
</evidence>
<dbReference type="CDD" id="cd05010">
    <property type="entry name" value="SIS_AgaS_like"/>
    <property type="match status" value="1"/>
</dbReference>
<dbReference type="NCBIfam" id="TIGR02815">
    <property type="entry name" value="agaS_fam"/>
    <property type="match status" value="1"/>
</dbReference>
<sequence length="394" mass="43916">MKQYFSYSNEWLEQHNAQHTAREIWQQPDLWHALHQQLQETQAQWQPFLQPLLDNPRLQIVLCGAGSSAFAGRALAPWLRQQTGRDVVAYGTTDIVANPHQYLDRSRPTLLVSFARSGNSPESVASVALADQLVPECYHLMLVCNPDSQLANYAEGHDNVLALLMPEGSNDQSFAMTSSFSCMLLSAALLLGPHTLSEAHKPLGRMVARCRELRETLQMQVKTLAASGFRRYITLGGSCFTGLAEEASLKMLELTAGRIVTRYDSSLGLRHGPKFMVDNQTLVLLMFSSDSYARQYDVDLWHELKRDGLAQQMVGLSGEPHDFAGVQTLHNDPDDLWLMFPYLLFVQMLAMETSLAQGLTPDNPCPTGEVNRVVKGVTIYRYSRTAVQASTAAL</sequence>
<protein>
    <submittedName>
        <fullName evidence="6">SIS domain-containing protein</fullName>
    </submittedName>
</protein>
<evidence type="ECO:0000259" key="5">
    <source>
        <dbReference type="PROSITE" id="PS51464"/>
    </source>
</evidence>
<dbReference type="InterPro" id="IPR001347">
    <property type="entry name" value="SIS_dom"/>
</dbReference>
<dbReference type="Pfam" id="PF01380">
    <property type="entry name" value="SIS"/>
    <property type="match status" value="1"/>
</dbReference>
<comment type="catalytic activity">
    <reaction evidence="4">
        <text>D-galactosamine 6-phosphate + H2O = D-tagatopyranose 1-phosphate + NH4(+)</text>
        <dbReference type="Rhea" id="RHEA:47680"/>
        <dbReference type="ChEBI" id="CHEBI:15377"/>
        <dbReference type="ChEBI" id="CHEBI:28938"/>
        <dbReference type="ChEBI" id="CHEBI:71674"/>
        <dbReference type="ChEBI" id="CHEBI:138150"/>
    </reaction>
</comment>
<feature type="domain" description="SIS" evidence="5">
    <location>
        <begin position="49"/>
        <end position="205"/>
    </location>
</feature>
<keyword evidence="3" id="KW-0378">Hydrolase</keyword>
<dbReference type="PROSITE" id="PS51464">
    <property type="entry name" value="SIS"/>
    <property type="match status" value="1"/>
</dbReference>
<organism evidence="6 7">
    <name type="scientific">Cedecea colo</name>
    <dbReference type="NCBI Taxonomy" id="2552946"/>
    <lineage>
        <taxon>Bacteria</taxon>
        <taxon>Pseudomonadati</taxon>
        <taxon>Pseudomonadota</taxon>
        <taxon>Gammaproteobacteria</taxon>
        <taxon>Enterobacterales</taxon>
        <taxon>Enterobacteriaceae</taxon>
        <taxon>Cedecea</taxon>
    </lineage>
</organism>
<dbReference type="InterPro" id="IPR035464">
    <property type="entry name" value="SIS_AgaS"/>
</dbReference>
<dbReference type="EMBL" id="SOYS01000002">
    <property type="protein sequence ID" value="NIY46797.1"/>
    <property type="molecule type" value="Genomic_DNA"/>
</dbReference>
<reference evidence="6 7" key="1">
    <citation type="journal article" date="2020" name="Microorganisms">
        <title>Polyphasic Characterisation of Cedecea colo sp. nov., a New Enteric Bacterium Isolated from the Koala Hindgut.</title>
        <authorList>
            <person name="Boath J.M."/>
            <person name="Dakhal S."/>
            <person name="Van T.T.H."/>
            <person name="Moore R.J."/>
            <person name="Dekiwadia C."/>
            <person name="Macreadie I.G."/>
        </authorList>
    </citation>
    <scope>NUCLEOTIDE SEQUENCE [LARGE SCALE GENOMIC DNA]</scope>
    <source>
        <strain evidence="6 7">ZA</strain>
    </source>
</reference>
<dbReference type="RefSeq" id="WP_167607632.1">
    <property type="nucleotide sequence ID" value="NZ_SOYS01000002.1"/>
</dbReference>
<dbReference type="CDD" id="cd05008">
    <property type="entry name" value="SIS_GlmS_GlmD_1"/>
    <property type="match status" value="1"/>
</dbReference>
<dbReference type="PANTHER" id="PTHR32502">
    <property type="entry name" value="N-ACETYLGALACTOSAMINE PERMEASE II COMPONENT-RELATED"/>
    <property type="match status" value="1"/>
</dbReference>
<comment type="caution">
    <text evidence="6">The sequence shown here is derived from an EMBL/GenBank/DDBJ whole genome shotgun (WGS) entry which is preliminary data.</text>
</comment>
<name>A0ABX0VIA4_9ENTR</name>